<reference evidence="6 10" key="2">
    <citation type="submission" date="2018-06" db="EMBL/GenBank/DDBJ databases">
        <title>Carbapenemase-producing Enterobacteriaceae present in wastewater treatment plant effluent and nearby surface waters in the US.</title>
        <authorList>
            <person name="Mathys D.A."/>
            <person name="Mollenkopf D.F."/>
            <person name="Feicht S.M."/>
            <person name="Adams R.J."/>
            <person name="Albers A.L."/>
            <person name="Stuever D.M."/>
            <person name="Daniels J.B."/>
            <person name="Wittum T.E."/>
        </authorList>
    </citation>
    <scope>NUCLEOTIDE SEQUENCE [LARGE SCALE GENOMIC DNA]</scope>
    <source>
        <strain evidence="6 10">GEO_47_Down_B</strain>
    </source>
</reference>
<dbReference type="GeneID" id="93756440"/>
<name>A0A0D8PAA7_RAOPL</name>
<evidence type="ECO:0000313" key="7">
    <source>
        <dbReference type="EMBL" id="SBM40723.1"/>
    </source>
</evidence>
<evidence type="ECO:0000256" key="2">
    <source>
        <dbReference type="ARBA" id="ARBA00021361"/>
    </source>
</evidence>
<dbReference type="RefSeq" id="WP_004856456.1">
    <property type="nucleotide sequence ID" value="NZ_ABZSJN020000337.1"/>
</dbReference>
<organism evidence="6 10">
    <name type="scientific">Raoultella planticola</name>
    <name type="common">Klebsiella planticola</name>
    <dbReference type="NCBI Taxonomy" id="575"/>
    <lineage>
        <taxon>Bacteria</taxon>
        <taxon>Pseudomonadati</taxon>
        <taxon>Pseudomonadota</taxon>
        <taxon>Gammaproteobacteria</taxon>
        <taxon>Enterobacterales</taxon>
        <taxon>Enterobacteriaceae</taxon>
        <taxon>Klebsiella/Raoultella group</taxon>
        <taxon>Raoultella</taxon>
    </lineage>
</organism>
<evidence type="ECO:0000313" key="12">
    <source>
        <dbReference type="Proteomes" id="UP001293169"/>
    </source>
</evidence>
<evidence type="ECO:0000313" key="6">
    <source>
        <dbReference type="EMBL" id="RWT17795.1"/>
    </source>
</evidence>
<dbReference type="Proteomes" id="UP000864422">
    <property type="component" value="Unassembled WGS sequence"/>
</dbReference>
<protein>
    <recommendedName>
        <fullName evidence="2">UPF0337 protein YjbJ</fullName>
    </recommendedName>
</protein>
<keyword evidence="12" id="KW-1185">Reference proteome</keyword>
<dbReference type="PANTHER" id="PTHR34977">
    <property type="entry name" value="UPF0337 PROTEIN YJBJ"/>
    <property type="match status" value="1"/>
</dbReference>
<dbReference type="InterPro" id="IPR050423">
    <property type="entry name" value="UPF0337_stress_rsp"/>
</dbReference>
<dbReference type="PANTHER" id="PTHR34977:SF1">
    <property type="entry name" value="UPF0337 PROTEIN YJBJ"/>
    <property type="match status" value="1"/>
</dbReference>
<evidence type="ECO:0000313" key="5">
    <source>
        <dbReference type="EMBL" id="MDZ7468758.1"/>
    </source>
</evidence>
<evidence type="ECO:0000256" key="1">
    <source>
        <dbReference type="ARBA" id="ARBA00009129"/>
    </source>
</evidence>
<gene>
    <name evidence="7" type="primary">yjbJ</name>
    <name evidence="6" type="ORF">DN603_24765</name>
    <name evidence="4" type="ORF">I8Y23_004003</name>
    <name evidence="8" type="ORF">NCTC12998_00728</name>
    <name evidence="7" type="ORF">SAMEA2273876_04657</name>
    <name evidence="5" type="ORF">U5E74_24330</name>
</gene>
<dbReference type="Proteomes" id="UP000345637">
    <property type="component" value="Unassembled WGS sequence"/>
</dbReference>
<dbReference type="EMBL" id="FLAC01000023">
    <property type="protein sequence ID" value="SBM40723.1"/>
    <property type="molecule type" value="Genomic_DNA"/>
</dbReference>
<feature type="domain" description="CsbD-like" evidence="3">
    <location>
        <begin position="4"/>
        <end position="56"/>
    </location>
</feature>
<dbReference type="Gene3D" id="1.10.1470.10">
    <property type="entry name" value="YjbJ"/>
    <property type="match status" value="1"/>
</dbReference>
<reference evidence="5 12" key="5">
    <citation type="submission" date="2023-12" db="EMBL/GenBank/DDBJ databases">
        <title>N/s.</title>
        <authorList>
            <person name="Dale J."/>
        </authorList>
    </citation>
    <scope>NUCLEOTIDE SEQUENCE [LARGE SCALE GENOMIC DNA]</scope>
    <source>
        <strain evidence="5 12">2023EL-01226</strain>
    </source>
</reference>
<dbReference type="PIRSF" id="PIRSF039008">
    <property type="entry name" value="YjbJ"/>
    <property type="match status" value="1"/>
</dbReference>
<evidence type="ECO:0000313" key="9">
    <source>
        <dbReference type="Proteomes" id="UP000078124"/>
    </source>
</evidence>
<reference evidence="4" key="1">
    <citation type="journal article" date="2018" name="Genome Biol.">
        <title>SKESA: strategic k-mer extension for scrupulous assemblies.</title>
        <authorList>
            <person name="Souvorov A."/>
            <person name="Agarwala R."/>
            <person name="Lipman D.J."/>
        </authorList>
    </citation>
    <scope>NUCLEOTIDE SEQUENCE</scope>
    <source>
        <strain evidence="4">MISC063</strain>
    </source>
</reference>
<reference evidence="4" key="4">
    <citation type="submission" date="2020-11" db="EMBL/GenBank/DDBJ databases">
        <authorList>
            <consortium name="NCBI Pathogen Detection Project"/>
        </authorList>
    </citation>
    <scope>NUCLEOTIDE SEQUENCE</scope>
    <source>
        <strain evidence="4">MISC063</strain>
    </source>
</reference>
<dbReference type="AlphaFoldDB" id="A0A0D8PAA7"/>
<dbReference type="NCBIfam" id="NF007748">
    <property type="entry name" value="PRK10428.1"/>
    <property type="match status" value="1"/>
</dbReference>
<dbReference type="Proteomes" id="UP000078124">
    <property type="component" value="Unassembled WGS sequence"/>
</dbReference>
<proteinExistence type="inferred from homology"/>
<accession>A0A0D8PAA7</accession>
<dbReference type="SUPFAM" id="SSF69047">
    <property type="entry name" value="Hypothetical protein YjbJ"/>
    <property type="match status" value="1"/>
</dbReference>
<dbReference type="Proteomes" id="UP001293169">
    <property type="component" value="Unassembled WGS sequence"/>
</dbReference>
<dbReference type="InterPro" id="IPR008462">
    <property type="entry name" value="CsbD"/>
</dbReference>
<evidence type="ECO:0000259" key="3">
    <source>
        <dbReference type="Pfam" id="PF05532"/>
    </source>
</evidence>
<dbReference type="EMBL" id="JAXUDK010000021">
    <property type="protein sequence ID" value="MDZ7468758.1"/>
    <property type="molecule type" value="Genomic_DNA"/>
</dbReference>
<sequence length="69" mass="8209">MNKDEIGGNWKQLKGKAKEKWGKLTDDDMTVIEGKRDQLVGKIQERYGYAKDQAEKEVSDWERKNDHRW</sequence>
<evidence type="ECO:0000313" key="4">
    <source>
        <dbReference type="EMBL" id="HAT1607657.1"/>
    </source>
</evidence>
<dbReference type="Pfam" id="PF05532">
    <property type="entry name" value="CsbD"/>
    <property type="match status" value="1"/>
</dbReference>
<dbReference type="EMBL" id="QKOX01000035">
    <property type="protein sequence ID" value="RWT17795.1"/>
    <property type="molecule type" value="Genomic_DNA"/>
</dbReference>
<dbReference type="InterPro" id="IPR036629">
    <property type="entry name" value="YjbJ_sf"/>
</dbReference>
<evidence type="ECO:0000313" key="11">
    <source>
        <dbReference type="Proteomes" id="UP000345637"/>
    </source>
</evidence>
<comment type="similarity">
    <text evidence="1">Belongs to the UPF0337 (CsbD) family.</text>
</comment>
<dbReference type="EMBL" id="CAADJE010000011">
    <property type="protein sequence ID" value="VFS58232.1"/>
    <property type="molecule type" value="Genomic_DNA"/>
</dbReference>
<evidence type="ECO:0000313" key="10">
    <source>
        <dbReference type="Proteomes" id="UP000288843"/>
    </source>
</evidence>
<evidence type="ECO:0000313" key="8">
    <source>
        <dbReference type="EMBL" id="VFS58232.1"/>
    </source>
</evidence>
<dbReference type="InterPro" id="IPR026042">
    <property type="entry name" value="YjbJ"/>
</dbReference>
<reference evidence="8 11" key="3">
    <citation type="submission" date="2019-03" db="EMBL/GenBank/DDBJ databases">
        <authorList>
            <consortium name="Pathogen Informatics"/>
        </authorList>
    </citation>
    <scope>NUCLEOTIDE SEQUENCE [LARGE SCALE GENOMIC DNA]</scope>
    <source>
        <strain evidence="7 9">2880STDY5682802</strain>
        <strain evidence="8 11">NCTC12998</strain>
    </source>
</reference>
<dbReference type="Proteomes" id="UP000288843">
    <property type="component" value="Unassembled WGS sequence"/>
</dbReference>
<dbReference type="EMBL" id="DACSEA010000019">
    <property type="protein sequence ID" value="HAT1607657.1"/>
    <property type="molecule type" value="Genomic_DNA"/>
</dbReference>